<keyword evidence="1" id="KW-0812">Transmembrane</keyword>
<feature type="transmembrane region" description="Helical" evidence="1">
    <location>
        <begin position="46"/>
        <end position="68"/>
    </location>
</feature>
<keyword evidence="1" id="KW-1133">Transmembrane helix</keyword>
<evidence type="ECO:0000313" key="2">
    <source>
        <dbReference type="EMBL" id="MPD05477.1"/>
    </source>
</evidence>
<evidence type="ECO:0000313" key="3">
    <source>
        <dbReference type="Proteomes" id="UP000324222"/>
    </source>
</evidence>
<keyword evidence="1" id="KW-0472">Membrane</keyword>
<dbReference type="AlphaFoldDB" id="A0A5B7KFK6"/>
<dbReference type="EMBL" id="VSRR010146193">
    <property type="protein sequence ID" value="MPD05477.1"/>
    <property type="molecule type" value="Genomic_DNA"/>
</dbReference>
<proteinExistence type="predicted"/>
<sequence length="105" mass="11425">MVAHVKATAAPLPSDEVHASFLFPFRPASARHTRPAESSHRSPTQVITLSQMVTGASSFILFLFPILVQPLQRPGPPRTQRDMTFIPDHAGASFLILCVTPTCCT</sequence>
<evidence type="ECO:0000256" key="1">
    <source>
        <dbReference type="SAM" id="Phobius"/>
    </source>
</evidence>
<protein>
    <submittedName>
        <fullName evidence="2">Uncharacterized protein</fullName>
    </submittedName>
</protein>
<reference evidence="2 3" key="1">
    <citation type="submission" date="2019-05" db="EMBL/GenBank/DDBJ databases">
        <title>Another draft genome of Portunus trituberculatus and its Hox gene families provides insights of decapod evolution.</title>
        <authorList>
            <person name="Jeong J.-H."/>
            <person name="Song I."/>
            <person name="Kim S."/>
            <person name="Choi T."/>
            <person name="Kim D."/>
            <person name="Ryu S."/>
            <person name="Kim W."/>
        </authorList>
    </citation>
    <scope>NUCLEOTIDE SEQUENCE [LARGE SCALE GENOMIC DNA]</scope>
    <source>
        <tissue evidence="2">Muscle</tissue>
    </source>
</reference>
<comment type="caution">
    <text evidence="2">The sequence shown here is derived from an EMBL/GenBank/DDBJ whole genome shotgun (WGS) entry which is preliminary data.</text>
</comment>
<dbReference type="Proteomes" id="UP000324222">
    <property type="component" value="Unassembled WGS sequence"/>
</dbReference>
<gene>
    <name evidence="2" type="ORF">E2C01_101223</name>
</gene>
<organism evidence="2 3">
    <name type="scientific">Portunus trituberculatus</name>
    <name type="common">Swimming crab</name>
    <name type="synonym">Neptunus trituberculatus</name>
    <dbReference type="NCBI Taxonomy" id="210409"/>
    <lineage>
        <taxon>Eukaryota</taxon>
        <taxon>Metazoa</taxon>
        <taxon>Ecdysozoa</taxon>
        <taxon>Arthropoda</taxon>
        <taxon>Crustacea</taxon>
        <taxon>Multicrustacea</taxon>
        <taxon>Malacostraca</taxon>
        <taxon>Eumalacostraca</taxon>
        <taxon>Eucarida</taxon>
        <taxon>Decapoda</taxon>
        <taxon>Pleocyemata</taxon>
        <taxon>Brachyura</taxon>
        <taxon>Eubrachyura</taxon>
        <taxon>Portunoidea</taxon>
        <taxon>Portunidae</taxon>
        <taxon>Portuninae</taxon>
        <taxon>Portunus</taxon>
    </lineage>
</organism>
<accession>A0A5B7KFK6</accession>
<name>A0A5B7KFK6_PORTR</name>
<keyword evidence="3" id="KW-1185">Reference proteome</keyword>